<keyword evidence="6" id="KW-1185">Reference proteome</keyword>
<dbReference type="Gene3D" id="3.90.1510.10">
    <property type="entry name" value="Glycerate kinase, domain 2"/>
    <property type="match status" value="1"/>
</dbReference>
<dbReference type="Gene3D" id="3.40.50.10350">
    <property type="entry name" value="Glycerate kinase, domain 1"/>
    <property type="match status" value="1"/>
</dbReference>
<dbReference type="AlphaFoldDB" id="A0A919MYA1"/>
<evidence type="ECO:0000256" key="1">
    <source>
        <dbReference type="ARBA" id="ARBA00006284"/>
    </source>
</evidence>
<dbReference type="PIRSF" id="PIRSF006078">
    <property type="entry name" value="GlxK"/>
    <property type="match status" value="1"/>
</dbReference>
<dbReference type="InterPro" id="IPR018197">
    <property type="entry name" value="Glycerate_kinase_RE-like"/>
</dbReference>
<keyword evidence="3 4" id="KW-0418">Kinase</keyword>
<evidence type="ECO:0000256" key="4">
    <source>
        <dbReference type="PIRNR" id="PIRNR006078"/>
    </source>
</evidence>
<dbReference type="Pfam" id="PF02595">
    <property type="entry name" value="Gly_kinase"/>
    <property type="match status" value="1"/>
</dbReference>
<protein>
    <submittedName>
        <fullName evidence="5">Glycerate kinase</fullName>
    </submittedName>
</protein>
<dbReference type="InterPro" id="IPR018193">
    <property type="entry name" value="Glyc_kinase_flavodox-like_fold"/>
</dbReference>
<reference evidence="5" key="1">
    <citation type="submission" date="2021-01" db="EMBL/GenBank/DDBJ databases">
        <title>Whole genome shotgun sequence of Actinoplanes nipponensis NBRC 14063.</title>
        <authorList>
            <person name="Komaki H."/>
            <person name="Tamura T."/>
        </authorList>
    </citation>
    <scope>NUCLEOTIDE SEQUENCE</scope>
    <source>
        <strain evidence="5">NBRC 14063</strain>
    </source>
</reference>
<evidence type="ECO:0000313" key="6">
    <source>
        <dbReference type="Proteomes" id="UP000647172"/>
    </source>
</evidence>
<evidence type="ECO:0000313" key="5">
    <source>
        <dbReference type="EMBL" id="GIE54305.1"/>
    </source>
</evidence>
<sequence>MRPSVTPQPVRYLYFHPVRVLICPDKFAGTLTASQVAAAVAEGWHETAPRDETVLRPLSDGGPGFVDVLGSALGGRRLPVDTVDPLGRPTRGEVLLVDDAEPTRGGRQNAKITAYVESAQACGLHLLSKAERDVNAATSYGLGLLLAAAVESGAGEVVVGLGGSAVNDAGAGMLAALGAAPVDVSGYALPYGGAPLITATGLAAEPRLRRVRLVAATDVDNPLVGLHGASNVYGPQKGATREDVLRLDAALDHFAGVLEQAFGVPDLRTLPGGGAAGGIGAALLALGGRVVSGIGLVTGLIGLEEQLDAADLVITGEGSFDHQSLRGKVVAGIAHGARDRGLPCVVIAGRNETGYREAAAAGVTETYALIEHFGSEERALAEPARGLREVAARLAGQWSR</sequence>
<dbReference type="GO" id="GO:0031388">
    <property type="term" value="P:organic acid phosphorylation"/>
    <property type="evidence" value="ECO:0007669"/>
    <property type="project" value="UniProtKB-UniRule"/>
</dbReference>
<dbReference type="Proteomes" id="UP000647172">
    <property type="component" value="Unassembled WGS sequence"/>
</dbReference>
<dbReference type="InterPro" id="IPR004381">
    <property type="entry name" value="Glycerate_kinase"/>
</dbReference>
<name>A0A919MYA1_9ACTN</name>
<dbReference type="InterPro" id="IPR036129">
    <property type="entry name" value="Glycerate_kinase_sf"/>
</dbReference>
<dbReference type="NCBIfam" id="TIGR00045">
    <property type="entry name" value="glycerate kinase"/>
    <property type="match status" value="1"/>
</dbReference>
<dbReference type="PANTHER" id="PTHR21599:SF0">
    <property type="entry name" value="GLYCERATE KINASE"/>
    <property type="match status" value="1"/>
</dbReference>
<gene>
    <name evidence="5" type="primary">glxK</name>
    <name evidence="5" type="ORF">Ani05nite_78390</name>
</gene>
<dbReference type="EMBL" id="BOMQ01000099">
    <property type="protein sequence ID" value="GIE54305.1"/>
    <property type="molecule type" value="Genomic_DNA"/>
</dbReference>
<dbReference type="GO" id="GO:0008887">
    <property type="term" value="F:glycerate kinase activity"/>
    <property type="evidence" value="ECO:0007669"/>
    <property type="project" value="UniProtKB-UniRule"/>
</dbReference>
<evidence type="ECO:0000256" key="3">
    <source>
        <dbReference type="ARBA" id="ARBA00022777"/>
    </source>
</evidence>
<evidence type="ECO:0000256" key="2">
    <source>
        <dbReference type="ARBA" id="ARBA00022679"/>
    </source>
</evidence>
<comment type="similarity">
    <text evidence="1 4">Belongs to the glycerate kinase type-1 family.</text>
</comment>
<proteinExistence type="inferred from homology"/>
<dbReference type="SUPFAM" id="SSF110738">
    <property type="entry name" value="Glycerate kinase I"/>
    <property type="match status" value="1"/>
</dbReference>
<accession>A0A919MYA1</accession>
<keyword evidence="2 4" id="KW-0808">Transferase</keyword>
<dbReference type="PANTHER" id="PTHR21599">
    <property type="entry name" value="GLYCERATE KINASE"/>
    <property type="match status" value="1"/>
</dbReference>
<organism evidence="5 6">
    <name type="scientific">Actinoplanes nipponensis</name>
    <dbReference type="NCBI Taxonomy" id="135950"/>
    <lineage>
        <taxon>Bacteria</taxon>
        <taxon>Bacillati</taxon>
        <taxon>Actinomycetota</taxon>
        <taxon>Actinomycetes</taxon>
        <taxon>Micromonosporales</taxon>
        <taxon>Micromonosporaceae</taxon>
        <taxon>Actinoplanes</taxon>
    </lineage>
</organism>
<dbReference type="RefSeq" id="WP_203776977.1">
    <property type="nucleotide sequence ID" value="NZ_BAAAYJ010000042.1"/>
</dbReference>
<comment type="caution">
    <text evidence="5">The sequence shown here is derived from an EMBL/GenBank/DDBJ whole genome shotgun (WGS) entry which is preliminary data.</text>
</comment>